<evidence type="ECO:0000256" key="7">
    <source>
        <dbReference type="SAM" id="MobiDB-lite"/>
    </source>
</evidence>
<dbReference type="InterPro" id="IPR001753">
    <property type="entry name" value="Enoyl-CoA_hydra/iso"/>
</dbReference>
<dbReference type="GO" id="GO:0006631">
    <property type="term" value="P:fatty acid metabolic process"/>
    <property type="evidence" value="ECO:0007669"/>
    <property type="project" value="UniProtKB-KW"/>
</dbReference>
<dbReference type="Proteomes" id="UP000067711">
    <property type="component" value="Chromosome 2"/>
</dbReference>
<dbReference type="PANTHER" id="PTHR43602:SF1">
    <property type="entry name" value="ENOYL-COA HYDRATASE DOMAIN-CONTAINING PROTEIN 3, MITOCHONDRIAL"/>
    <property type="match status" value="1"/>
</dbReference>
<evidence type="ECO:0000313" key="8">
    <source>
        <dbReference type="EMBL" id="AOJ06823.1"/>
    </source>
</evidence>
<evidence type="ECO:0000313" key="9">
    <source>
        <dbReference type="Proteomes" id="UP000067711"/>
    </source>
</evidence>
<feature type="region of interest" description="Disordered" evidence="7">
    <location>
        <begin position="1"/>
        <end position="21"/>
    </location>
</feature>
<comment type="function">
    <text evidence="5">May play a role in fatty acid biosynthesis and insulin sensitivity.</text>
</comment>
<dbReference type="SUPFAM" id="SSF52096">
    <property type="entry name" value="ClpP/crotonase"/>
    <property type="match status" value="1"/>
</dbReference>
<dbReference type="InterPro" id="IPR052377">
    <property type="entry name" value="Mitochondrial_ECH-domain"/>
</dbReference>
<protein>
    <recommendedName>
        <fullName evidence="6">Enoyl-CoA hydratase domain-containing protein 3, mitochondrial</fullName>
    </recommendedName>
</protein>
<keyword evidence="4" id="KW-0443">Lipid metabolism</keyword>
<comment type="similarity">
    <text evidence="1">Belongs to the enoyl-CoA hydratase/isomerase family.</text>
</comment>
<accession>A0A1B4FT05</accession>
<dbReference type="CDD" id="cd06558">
    <property type="entry name" value="crotonase-like"/>
    <property type="match status" value="1"/>
</dbReference>
<dbReference type="PANTHER" id="PTHR43602">
    <property type="match status" value="1"/>
</dbReference>
<dbReference type="EMBL" id="CP013388">
    <property type="protein sequence ID" value="AOJ06823.1"/>
    <property type="molecule type" value="Genomic_DNA"/>
</dbReference>
<keyword evidence="3" id="KW-0809">Transit peptide</keyword>
<dbReference type="Gene3D" id="3.90.226.10">
    <property type="entry name" value="2-enoyl-CoA Hydratase, Chain A, domain 1"/>
    <property type="match status" value="1"/>
</dbReference>
<dbReference type="Pfam" id="PF00378">
    <property type="entry name" value="ECH_1"/>
    <property type="match status" value="1"/>
</dbReference>
<evidence type="ECO:0000256" key="2">
    <source>
        <dbReference type="ARBA" id="ARBA00022832"/>
    </source>
</evidence>
<organism evidence="8 9">
    <name type="scientific">Burkholderia mayonis</name>
    <dbReference type="NCBI Taxonomy" id="1385591"/>
    <lineage>
        <taxon>Bacteria</taxon>
        <taxon>Pseudomonadati</taxon>
        <taxon>Pseudomonadota</taxon>
        <taxon>Betaproteobacteria</taxon>
        <taxon>Burkholderiales</taxon>
        <taxon>Burkholderiaceae</taxon>
        <taxon>Burkholderia</taxon>
        <taxon>pseudomallei group</taxon>
    </lineage>
</organism>
<gene>
    <name evidence="8" type="ORF">WS71_05455</name>
</gene>
<dbReference type="NCBIfam" id="NF006008">
    <property type="entry name" value="PRK08139.1"/>
    <property type="match status" value="1"/>
</dbReference>
<reference evidence="8 9" key="1">
    <citation type="submission" date="2015-12" db="EMBL/GenBank/DDBJ databases">
        <title>Diversity of Burkholderia near neighbor genomes.</title>
        <authorList>
            <person name="Sahl J."/>
            <person name="Wagner D."/>
            <person name="Keim P."/>
        </authorList>
    </citation>
    <scope>NUCLEOTIDE SEQUENCE [LARGE SCALE GENOMIC DNA]</scope>
    <source>
        <strain evidence="8 9">BDU8</strain>
    </source>
</reference>
<evidence type="ECO:0000256" key="3">
    <source>
        <dbReference type="ARBA" id="ARBA00022946"/>
    </source>
</evidence>
<keyword evidence="2" id="KW-0276">Fatty acid metabolism</keyword>
<dbReference type="GO" id="GO:0016836">
    <property type="term" value="F:hydro-lyase activity"/>
    <property type="evidence" value="ECO:0007669"/>
    <property type="project" value="TreeGrafter"/>
</dbReference>
<evidence type="ECO:0000256" key="1">
    <source>
        <dbReference type="ARBA" id="ARBA00005254"/>
    </source>
</evidence>
<dbReference type="AlphaFoldDB" id="A0A1B4FT05"/>
<dbReference type="Gene3D" id="1.10.12.10">
    <property type="entry name" value="Lyase 2-enoyl-coa Hydratase, Chain A, domain 2"/>
    <property type="match status" value="1"/>
</dbReference>
<sequence>MPIEEDDMEPSSHASAPPLLRDDRDGVATLRLNRPSQFNALSEALLDALQRELATLADDPRVRCVVLAAEGRAFCAGHDLREMRGTPDLAYYRDLFGRCSRVMQAIQALPVPVVARVHGIATAAGCQLVASCDLAIAADTARFAVSGINVGLFCSTPAVALSRSVSTKRAFDMLVTGRFVDAATAVDWGLVNEAVPEDALDAAIARTVAAIVSKRAAAVRYGKAMFYRQRQMPLDDAYAYASDVMARNMMEPDACEGIDAFLEKRPARWRE</sequence>
<dbReference type="InterPro" id="IPR029045">
    <property type="entry name" value="ClpP/crotonase-like_dom_sf"/>
</dbReference>
<name>A0A1B4FT05_9BURK</name>
<evidence type="ECO:0000256" key="4">
    <source>
        <dbReference type="ARBA" id="ARBA00023098"/>
    </source>
</evidence>
<evidence type="ECO:0000256" key="5">
    <source>
        <dbReference type="ARBA" id="ARBA00037410"/>
    </source>
</evidence>
<proteinExistence type="inferred from homology"/>
<evidence type="ECO:0000256" key="6">
    <source>
        <dbReference type="ARBA" id="ARBA00040545"/>
    </source>
</evidence>
<dbReference type="InterPro" id="IPR014748">
    <property type="entry name" value="Enoyl-CoA_hydra_C"/>
</dbReference>